<dbReference type="InterPro" id="IPR011893">
    <property type="entry name" value="Selenoprotein_Rdx-typ"/>
</dbReference>
<dbReference type="EMBL" id="LR023037">
    <property type="protein sequence ID" value="SVE92656.1"/>
    <property type="molecule type" value="mRNA"/>
</dbReference>
<name>A0A4Y7NJA5_9CRUS</name>
<dbReference type="NCBIfam" id="TIGR02174">
    <property type="entry name" value="CXXU_selWTH"/>
    <property type="match status" value="1"/>
</dbReference>
<evidence type="ECO:0000256" key="2">
    <source>
        <dbReference type="ARBA" id="ARBA00023284"/>
    </source>
</evidence>
<sequence length="209" mass="23804">MSSIPYLQFVFRCFNVATSLTSCNIIFRNVEIPSTYLWLSCTAHSILKFQVCISTGFLGLQSSSLFGYRKVFEQYATILQQKYPYLAIEGDNYPPPFLRQKMAHLLGILKILLILLVVSGTNIFQHLGVQTPSVWEWTQQNKFYACLMTFFLCNAIEGQLISTGAFEILLNDVPLWSKLETGRIPQPPELFQMIDNHLNMANPSLSMDS</sequence>
<protein>
    <submittedName>
        <fullName evidence="3">EOG090X0DP2</fullName>
    </submittedName>
</protein>
<dbReference type="GO" id="GO:0004791">
    <property type="term" value="F:thioredoxin-disulfide reductase (NADPH) activity"/>
    <property type="evidence" value="ECO:0007669"/>
    <property type="project" value="TreeGrafter"/>
</dbReference>
<dbReference type="PANTHER" id="PTHR13544:SF0">
    <property type="entry name" value="THIOREDOXIN REDUCTASE-LIKE SELENOPROTEIN T"/>
    <property type="match status" value="1"/>
</dbReference>
<dbReference type="Gene3D" id="3.40.30.10">
    <property type="entry name" value="Glutaredoxin"/>
    <property type="match status" value="1"/>
</dbReference>
<dbReference type="SUPFAM" id="SSF52833">
    <property type="entry name" value="Thioredoxin-like"/>
    <property type="match status" value="1"/>
</dbReference>
<dbReference type="PANTHER" id="PTHR13544">
    <property type="entry name" value="SELENOPROTEIN T"/>
    <property type="match status" value="1"/>
</dbReference>
<dbReference type="InterPro" id="IPR036249">
    <property type="entry name" value="Thioredoxin-like_sf"/>
</dbReference>
<dbReference type="InterPro" id="IPR019389">
    <property type="entry name" value="Selenoprotein_T"/>
</dbReference>
<reference evidence="3" key="1">
    <citation type="submission" date="2018-08" db="EMBL/GenBank/DDBJ databases">
        <authorList>
            <person name="Cornetti L."/>
        </authorList>
    </citation>
    <scope>NUCLEOTIDE SEQUENCE</scope>
    <source>
        <strain evidence="3">CH-H-2</strain>
    </source>
</reference>
<keyword evidence="2" id="KW-0676">Redox-active center</keyword>
<gene>
    <name evidence="3" type="primary">EOG090X0DP2</name>
</gene>
<evidence type="ECO:0000256" key="1">
    <source>
        <dbReference type="ARBA" id="ARBA00022729"/>
    </source>
</evidence>
<evidence type="ECO:0000313" key="3">
    <source>
        <dbReference type="EMBL" id="SVE92656.1"/>
    </source>
</evidence>
<dbReference type="GO" id="GO:0005789">
    <property type="term" value="C:endoplasmic reticulum membrane"/>
    <property type="evidence" value="ECO:0007669"/>
    <property type="project" value="TreeGrafter"/>
</dbReference>
<dbReference type="Pfam" id="PF10262">
    <property type="entry name" value="Rdx"/>
    <property type="match status" value="1"/>
</dbReference>
<dbReference type="GO" id="GO:0045454">
    <property type="term" value="P:cell redox homeostasis"/>
    <property type="evidence" value="ECO:0007669"/>
    <property type="project" value="TreeGrafter"/>
</dbReference>
<organism evidence="3">
    <name type="scientific">Megafenestra aurita</name>
    <dbReference type="NCBI Taxonomy" id="2291010"/>
    <lineage>
        <taxon>Eukaryota</taxon>
        <taxon>Metazoa</taxon>
        <taxon>Ecdysozoa</taxon>
        <taxon>Arthropoda</taxon>
        <taxon>Crustacea</taxon>
        <taxon>Branchiopoda</taxon>
        <taxon>Diplostraca</taxon>
        <taxon>Cladocera</taxon>
        <taxon>Anomopoda</taxon>
        <taxon>Daphniidae</taxon>
        <taxon>Megafenestra</taxon>
    </lineage>
</organism>
<dbReference type="AlphaFoldDB" id="A0A4Y7NJA5"/>
<accession>A0A4Y7NJA5</accession>
<keyword evidence="1" id="KW-0732">Signal</keyword>
<proteinExistence type="evidence at transcript level"/>